<keyword evidence="3" id="KW-1185">Reference proteome</keyword>
<dbReference type="Proteomes" id="UP000282323">
    <property type="component" value="Unassembled WGS sequence"/>
</dbReference>
<evidence type="ECO:0000313" key="3">
    <source>
        <dbReference type="Proteomes" id="UP000282323"/>
    </source>
</evidence>
<proteinExistence type="predicted"/>
<gene>
    <name evidence="2" type="ORF">EA473_19775</name>
</gene>
<evidence type="ECO:0008006" key="4">
    <source>
        <dbReference type="Google" id="ProtNLM"/>
    </source>
</evidence>
<dbReference type="EMBL" id="REGA01000023">
    <property type="protein sequence ID" value="RQG90847.1"/>
    <property type="molecule type" value="Genomic_DNA"/>
</dbReference>
<evidence type="ECO:0000256" key="1">
    <source>
        <dbReference type="SAM" id="MobiDB-lite"/>
    </source>
</evidence>
<reference evidence="2 3" key="1">
    <citation type="submission" date="2018-10" db="EMBL/GenBank/DDBJ databases">
        <title>Natrarchaeobius chitinivorans gen. nov., sp. nov., and Natrarchaeobius haloalkaliphilus sp. nov., alkaliphilic, chitin-utilizing haloarchaea from hypersaline alkaline lakes.</title>
        <authorList>
            <person name="Sorokin D.Y."/>
            <person name="Elcheninov A.G."/>
            <person name="Kostrikina N.A."/>
            <person name="Bale N.J."/>
            <person name="Sinninghe Damste J.S."/>
            <person name="Khijniak T.V."/>
            <person name="Kublanov I.V."/>
            <person name="Toshchakov S.V."/>
        </authorList>
    </citation>
    <scope>NUCLEOTIDE SEQUENCE [LARGE SCALE GENOMIC DNA]</scope>
    <source>
        <strain evidence="2 3">AArcht4T</strain>
    </source>
</reference>
<comment type="caution">
    <text evidence="2">The sequence shown here is derived from an EMBL/GenBank/DDBJ whole genome shotgun (WGS) entry which is preliminary data.</text>
</comment>
<evidence type="ECO:0000313" key="2">
    <source>
        <dbReference type="EMBL" id="RQG90847.1"/>
    </source>
</evidence>
<organism evidence="2 3">
    <name type="scientific">Natrarchaeobius chitinivorans</name>
    <dbReference type="NCBI Taxonomy" id="1679083"/>
    <lineage>
        <taxon>Archaea</taxon>
        <taxon>Methanobacteriati</taxon>
        <taxon>Methanobacteriota</taxon>
        <taxon>Stenosarchaea group</taxon>
        <taxon>Halobacteria</taxon>
        <taxon>Halobacteriales</taxon>
        <taxon>Natrialbaceae</taxon>
        <taxon>Natrarchaeobius</taxon>
    </lineage>
</organism>
<accession>A0A3N6LR71</accession>
<dbReference type="AlphaFoldDB" id="A0A3N6LR71"/>
<name>A0A3N6LR71_NATCH</name>
<feature type="region of interest" description="Disordered" evidence="1">
    <location>
        <begin position="198"/>
        <end position="224"/>
    </location>
</feature>
<protein>
    <recommendedName>
        <fullName evidence="4">Right handed beta helix domain-containing protein</fullName>
    </recommendedName>
</protein>
<sequence length="273" mass="29237">MNLNFVKDAEIGPFRVTGRAGAKWQLTDEENHNGEIVYIGTARTNIEQIDDFDGWDRTQNIHVHHIDNSAGHSHSQLVDVKAGAEDVTIEYCTDGGGSQNDQDWAVSAVKLSGYSCTLRWCLIQDGDGNGVNVGTEISEDSPNDKIAERVGTENAIYGNEISGFEDGWGLAFFPGSDAGQGPEHQAILCGNSIEGRTAGDPETECPEDVPVGEGVGHTGGDPEASRAAISNFELSEVESADQSSSADSLLYAATALATGSLFVPYALRRFRRR</sequence>